<dbReference type="GO" id="GO:0046914">
    <property type="term" value="F:transition metal ion binding"/>
    <property type="evidence" value="ECO:0007669"/>
    <property type="project" value="TreeGrafter"/>
</dbReference>
<evidence type="ECO:0000256" key="3">
    <source>
        <dbReference type="SAM" id="Coils"/>
    </source>
</evidence>
<evidence type="ECO:0000259" key="6">
    <source>
        <dbReference type="Pfam" id="PF19335"/>
    </source>
</evidence>
<dbReference type="FunFam" id="2.40.30.170:FF:000010">
    <property type="entry name" value="Efflux RND transporter periplasmic adaptor subunit"/>
    <property type="match status" value="1"/>
</dbReference>
<feature type="domain" description="CusB-like barrel-sandwich hybrid" evidence="8">
    <location>
        <begin position="127"/>
        <end position="240"/>
    </location>
</feature>
<feature type="domain" description="CusB-like beta-barrel" evidence="9">
    <location>
        <begin position="245"/>
        <end position="319"/>
    </location>
</feature>
<dbReference type="GO" id="GO:0016020">
    <property type="term" value="C:membrane"/>
    <property type="evidence" value="ECO:0007669"/>
    <property type="project" value="InterPro"/>
</dbReference>
<dbReference type="AlphaFoldDB" id="A0A1M6FMT9"/>
<dbReference type="NCBIfam" id="TIGR01730">
    <property type="entry name" value="RND_mfp"/>
    <property type="match status" value="1"/>
</dbReference>
<dbReference type="PANTHER" id="PTHR30097:SF4">
    <property type="entry name" value="SLR6042 PROTEIN"/>
    <property type="match status" value="1"/>
</dbReference>
<dbReference type="PANTHER" id="PTHR30097">
    <property type="entry name" value="CATION EFFLUX SYSTEM PROTEIN CUSB"/>
    <property type="match status" value="1"/>
</dbReference>
<dbReference type="Pfam" id="PF25919">
    <property type="entry name" value="BSH_CusB"/>
    <property type="match status" value="1"/>
</dbReference>
<feature type="domain" description="CusB-like three alpha-helical bundle" evidence="7">
    <location>
        <begin position="158"/>
        <end position="206"/>
    </location>
</feature>
<proteinExistence type="inferred from homology"/>
<dbReference type="InterPro" id="IPR051909">
    <property type="entry name" value="MFP_Cation_Efflux"/>
</dbReference>
<dbReference type="Pfam" id="PF25869">
    <property type="entry name" value="3HB_CusB"/>
    <property type="match status" value="1"/>
</dbReference>
<evidence type="ECO:0000256" key="4">
    <source>
        <dbReference type="SAM" id="Phobius"/>
    </source>
</evidence>
<dbReference type="InterPro" id="IPR058649">
    <property type="entry name" value="CzcB_C"/>
</dbReference>
<sequence>MKKYLIYILLLIVGVFLGYLFFNSSEKNLEKTQTPLTAETNELWTCSMHPQIIREEPGDCPICGMELIPLETNGSELSENQFSLSKNAMALANIETTVVGQSSSTANKVTLSGKITENKEETATQPAHFNGRIEKLYVNSLGEYVKMGQPVAVIYSPDLVAAQQELISAYKNKKNQPRLYEAVRNKFKNWRIHENQLKKIEQSKKPLTKITIYSHVAGVVTSIDVTEGAHIMDGKPIFKVSNLSTVWAELDAYENEMYQFKKGQPILVKADAYPTQEFKTTINFIDPVLNATTRTLVIRAELQNKNKLLKPGMFITGYLENDNVSKKNLISVPKSAVMWTGERSTVYLKVDKNLPVFEMREIQLGNETGNTYAVLHGLQKGDEIVTNGTFTVDAAAQLQGKKSMMTAENNLLSINEENTGKFYQIVDNYLSIKNNLVKTDSTAAQLSAQKTLALLKNISTGEEKLQQEFQKLQENLLLIRNTSSIVKQREYFITLSQNIIQLAKQIASTQQLYVQKCPMTNNNKGATWISLSKKIENPYYGNSMLQCGSVIDVIN</sequence>
<dbReference type="Pfam" id="PF11827">
    <property type="entry name" value="DUF3347"/>
    <property type="match status" value="1"/>
</dbReference>
<dbReference type="Pfam" id="PF19335">
    <property type="entry name" value="HMBD"/>
    <property type="match status" value="1"/>
</dbReference>
<name>A0A1M6FMT9_9FLAO</name>
<dbReference type="GO" id="GO:0022857">
    <property type="term" value="F:transmembrane transporter activity"/>
    <property type="evidence" value="ECO:0007669"/>
    <property type="project" value="InterPro"/>
</dbReference>
<dbReference type="RefSeq" id="WP_073151674.1">
    <property type="nucleotide sequence ID" value="NZ_FQYY01000006.1"/>
</dbReference>
<feature type="transmembrane region" description="Helical" evidence="4">
    <location>
        <begin position="5"/>
        <end position="22"/>
    </location>
</feature>
<dbReference type="InterPro" id="IPR045800">
    <property type="entry name" value="HMBD"/>
</dbReference>
<dbReference type="GO" id="GO:0030288">
    <property type="term" value="C:outer membrane-bounded periplasmic space"/>
    <property type="evidence" value="ECO:0007669"/>
    <property type="project" value="TreeGrafter"/>
</dbReference>
<dbReference type="Pfam" id="PF25954">
    <property type="entry name" value="Beta-barrel_RND_2"/>
    <property type="match status" value="1"/>
</dbReference>
<comment type="similarity">
    <text evidence="1">Belongs to the membrane fusion protein (MFP) (TC 8.A.1) family.</text>
</comment>
<feature type="coiled-coil region" evidence="3">
    <location>
        <begin position="455"/>
        <end position="482"/>
    </location>
</feature>
<keyword evidence="3" id="KW-0175">Coiled coil</keyword>
<evidence type="ECO:0000259" key="7">
    <source>
        <dbReference type="Pfam" id="PF25869"/>
    </source>
</evidence>
<dbReference type="EMBL" id="FQYY01000006">
    <property type="protein sequence ID" value="SHI98929.1"/>
    <property type="molecule type" value="Genomic_DNA"/>
</dbReference>
<dbReference type="Proteomes" id="UP000184225">
    <property type="component" value="Unassembled WGS sequence"/>
</dbReference>
<evidence type="ECO:0000313" key="12">
    <source>
        <dbReference type="Proteomes" id="UP000184225"/>
    </source>
</evidence>
<dbReference type="InterPro" id="IPR058791">
    <property type="entry name" value="3HB_CusB"/>
</dbReference>
<dbReference type="GO" id="GO:0015679">
    <property type="term" value="P:plasma membrane copper ion transport"/>
    <property type="evidence" value="ECO:0007669"/>
    <property type="project" value="TreeGrafter"/>
</dbReference>
<evidence type="ECO:0000259" key="10">
    <source>
        <dbReference type="Pfam" id="PF25975"/>
    </source>
</evidence>
<dbReference type="Gene3D" id="2.40.420.20">
    <property type="match status" value="1"/>
</dbReference>
<dbReference type="Gene3D" id="2.40.30.170">
    <property type="match status" value="1"/>
</dbReference>
<keyword evidence="4" id="KW-1133">Transmembrane helix</keyword>
<dbReference type="OrthoDB" id="9806939at2"/>
<dbReference type="SUPFAM" id="SSF111369">
    <property type="entry name" value="HlyD-like secretion proteins"/>
    <property type="match status" value="1"/>
</dbReference>
<keyword evidence="4" id="KW-0812">Transmembrane</keyword>
<reference evidence="11 12" key="1">
    <citation type="submission" date="2016-11" db="EMBL/GenBank/DDBJ databases">
        <authorList>
            <person name="Jaros S."/>
            <person name="Januszkiewicz K."/>
            <person name="Wedrychowicz H."/>
        </authorList>
    </citation>
    <scope>NUCLEOTIDE SEQUENCE [LARGE SCALE GENOMIC DNA]</scope>
    <source>
        <strain evidence="11 12">DSM 21425</strain>
    </source>
</reference>
<dbReference type="InterPro" id="IPR058792">
    <property type="entry name" value="Beta-barrel_RND_2"/>
</dbReference>
<dbReference type="STRING" id="579105.SAMN04488096_106225"/>
<evidence type="ECO:0000256" key="1">
    <source>
        <dbReference type="ARBA" id="ARBA00009477"/>
    </source>
</evidence>
<feature type="domain" description="Heavy metal binding" evidence="6">
    <location>
        <begin position="44"/>
        <end position="69"/>
    </location>
</feature>
<accession>A0A1M6FMT9</accession>
<evidence type="ECO:0000256" key="2">
    <source>
        <dbReference type="ARBA" id="ARBA00022448"/>
    </source>
</evidence>
<evidence type="ECO:0000259" key="5">
    <source>
        <dbReference type="Pfam" id="PF11827"/>
    </source>
</evidence>
<evidence type="ECO:0000259" key="9">
    <source>
        <dbReference type="Pfam" id="PF25954"/>
    </source>
</evidence>
<dbReference type="InterPro" id="IPR006143">
    <property type="entry name" value="RND_pump_MFP"/>
</dbReference>
<evidence type="ECO:0000259" key="8">
    <source>
        <dbReference type="Pfam" id="PF25919"/>
    </source>
</evidence>
<gene>
    <name evidence="11" type="ORF">SAMN04488096_106225</name>
</gene>
<feature type="domain" description="CzcB-like C-terminal circularly permuted SH3-like" evidence="10">
    <location>
        <begin position="330"/>
        <end position="392"/>
    </location>
</feature>
<dbReference type="Pfam" id="PF25975">
    <property type="entry name" value="CzcB_C"/>
    <property type="match status" value="1"/>
</dbReference>
<protein>
    <submittedName>
        <fullName evidence="11">Membrane fusion protein, Cu(I)/Ag(I) efflux system</fullName>
    </submittedName>
</protein>
<keyword evidence="2" id="KW-0813">Transport</keyword>
<dbReference type="InterPro" id="IPR021782">
    <property type="entry name" value="DUF3347"/>
</dbReference>
<evidence type="ECO:0000313" key="11">
    <source>
        <dbReference type="EMBL" id="SHI98929.1"/>
    </source>
</evidence>
<dbReference type="InterPro" id="IPR058790">
    <property type="entry name" value="BSH_CusB"/>
</dbReference>
<keyword evidence="12" id="KW-1185">Reference proteome</keyword>
<keyword evidence="4" id="KW-0472">Membrane</keyword>
<organism evidence="11 12">
    <name type="scientific">Mesonia phycicola</name>
    <dbReference type="NCBI Taxonomy" id="579105"/>
    <lineage>
        <taxon>Bacteria</taxon>
        <taxon>Pseudomonadati</taxon>
        <taxon>Bacteroidota</taxon>
        <taxon>Flavobacteriia</taxon>
        <taxon>Flavobacteriales</taxon>
        <taxon>Flavobacteriaceae</taxon>
        <taxon>Mesonia</taxon>
    </lineage>
</organism>
<feature type="domain" description="DUF3347" evidence="5">
    <location>
        <begin position="425"/>
        <end position="510"/>
    </location>
</feature>
<dbReference type="GO" id="GO:0060003">
    <property type="term" value="P:copper ion export"/>
    <property type="evidence" value="ECO:0007669"/>
    <property type="project" value="TreeGrafter"/>
</dbReference>